<evidence type="ECO:0000256" key="7">
    <source>
        <dbReference type="SAM" id="Phobius"/>
    </source>
</evidence>
<organism evidence="10 11">
    <name type="scientific">Heliobacterium modesticaldum (strain ATCC 51547 / Ice1)</name>
    <dbReference type="NCBI Taxonomy" id="498761"/>
    <lineage>
        <taxon>Bacteria</taxon>
        <taxon>Bacillati</taxon>
        <taxon>Bacillota</taxon>
        <taxon>Clostridia</taxon>
        <taxon>Eubacteriales</taxon>
        <taxon>Heliobacteriaceae</taxon>
        <taxon>Heliomicrobium</taxon>
    </lineage>
</organism>
<feature type="domain" description="Prepilin peptidase A24 N-terminal" evidence="9">
    <location>
        <begin position="7"/>
        <end position="87"/>
    </location>
</feature>
<comment type="similarity">
    <text evidence="2">Belongs to the peptidase A24 family.</text>
</comment>
<dbReference type="PANTHER" id="PTHR30487">
    <property type="entry name" value="TYPE 4 PREPILIN-LIKE PROTEINS LEADER PEPTIDE-PROCESSING ENZYME"/>
    <property type="match status" value="1"/>
</dbReference>
<proteinExistence type="inferred from homology"/>
<keyword evidence="5 7" id="KW-1133">Transmembrane helix</keyword>
<dbReference type="STRING" id="498761.HM1_0253"/>
<dbReference type="HOGENOM" id="CLU_057101_0_1_9"/>
<dbReference type="PANTHER" id="PTHR30487:SF0">
    <property type="entry name" value="PREPILIN LEADER PEPTIDASE_N-METHYLTRANSFERASE-RELATED"/>
    <property type="match status" value="1"/>
</dbReference>
<feature type="transmembrane region" description="Helical" evidence="7">
    <location>
        <begin position="79"/>
        <end position="112"/>
    </location>
</feature>
<evidence type="ECO:0000259" key="9">
    <source>
        <dbReference type="Pfam" id="PF06750"/>
    </source>
</evidence>
<evidence type="ECO:0000256" key="3">
    <source>
        <dbReference type="ARBA" id="ARBA00022475"/>
    </source>
</evidence>
<comment type="subcellular location">
    <subcellularLocation>
        <location evidence="1">Cell membrane</location>
        <topology evidence="1">Multi-pass membrane protein</topology>
    </subcellularLocation>
</comment>
<dbReference type="Gene3D" id="1.20.120.1220">
    <property type="match status" value="1"/>
</dbReference>
<dbReference type="Pfam" id="PF06750">
    <property type="entry name" value="A24_N_bact"/>
    <property type="match status" value="1"/>
</dbReference>
<evidence type="ECO:0000313" key="11">
    <source>
        <dbReference type="Proteomes" id="UP000008550"/>
    </source>
</evidence>
<gene>
    <name evidence="10" type="ORF">HM1_0253</name>
</gene>
<feature type="transmembrane region" description="Helical" evidence="7">
    <location>
        <begin position="149"/>
        <end position="170"/>
    </location>
</feature>
<keyword evidence="4 7" id="KW-0812">Transmembrane</keyword>
<evidence type="ECO:0000313" key="10">
    <source>
        <dbReference type="EMBL" id="ABZ82872.1"/>
    </source>
</evidence>
<dbReference type="GO" id="GO:0005886">
    <property type="term" value="C:plasma membrane"/>
    <property type="evidence" value="ECO:0007669"/>
    <property type="project" value="UniProtKB-SubCell"/>
</dbReference>
<sequence>MFFALSLGLLIGSFLNVCIYRIPRQMSVVYKRSRCVSCGRPLSPAELIPLLSFLLQRGRCRGCGEGISLQYPLVEGWTALTFAALAALYGGLTAAWAAAALMAAFFIVIAVIDLQHKIIPNRVLGAAFVAIALRQAGKVWTGQDGGLALLLDSLAGGVFGAALLFAVFWFSKGGLGLGDVKFAFVFGLLLGWPGALWAITLSALCGSVVGLAGIASGRWTGKSQIPFGPFLAFGYFTVYLLLESSAAAAIRDFLG</sequence>
<dbReference type="OrthoDB" id="9789291at2"/>
<protein>
    <submittedName>
        <fullName evidence="10">Peptidase a24a, prepilin type iv peptidase</fullName>
    </submittedName>
</protein>
<feature type="transmembrane region" description="Helical" evidence="7">
    <location>
        <begin position="119"/>
        <end position="137"/>
    </location>
</feature>
<dbReference type="Proteomes" id="UP000008550">
    <property type="component" value="Chromosome"/>
</dbReference>
<dbReference type="Pfam" id="PF01478">
    <property type="entry name" value="Peptidase_A24"/>
    <property type="match status" value="1"/>
</dbReference>
<evidence type="ECO:0000256" key="1">
    <source>
        <dbReference type="ARBA" id="ARBA00004651"/>
    </source>
</evidence>
<evidence type="ECO:0000256" key="2">
    <source>
        <dbReference type="ARBA" id="ARBA00005801"/>
    </source>
</evidence>
<accession>B0TEF3</accession>
<keyword evidence="3" id="KW-1003">Cell membrane</keyword>
<evidence type="ECO:0000259" key="8">
    <source>
        <dbReference type="Pfam" id="PF01478"/>
    </source>
</evidence>
<feature type="transmembrane region" description="Helical" evidence="7">
    <location>
        <begin position="227"/>
        <end position="250"/>
    </location>
</feature>
<evidence type="ECO:0000256" key="4">
    <source>
        <dbReference type="ARBA" id="ARBA00022692"/>
    </source>
</evidence>
<name>B0TEF3_HELMI</name>
<feature type="transmembrane region" description="Helical" evidence="7">
    <location>
        <begin position="182"/>
        <end position="215"/>
    </location>
</feature>
<evidence type="ECO:0000256" key="6">
    <source>
        <dbReference type="ARBA" id="ARBA00023136"/>
    </source>
</evidence>
<evidence type="ECO:0000256" key="5">
    <source>
        <dbReference type="ARBA" id="ARBA00022989"/>
    </source>
</evidence>
<keyword evidence="11" id="KW-1185">Reference proteome</keyword>
<dbReference type="InterPro" id="IPR050882">
    <property type="entry name" value="Prepilin_peptidase/N-MTase"/>
</dbReference>
<dbReference type="EMBL" id="CP000930">
    <property type="protein sequence ID" value="ABZ82872.1"/>
    <property type="molecule type" value="Genomic_DNA"/>
</dbReference>
<dbReference type="KEGG" id="hmo:HM1_0253"/>
<dbReference type="GO" id="GO:0006465">
    <property type="term" value="P:signal peptide processing"/>
    <property type="evidence" value="ECO:0007669"/>
    <property type="project" value="TreeGrafter"/>
</dbReference>
<dbReference type="AlphaFoldDB" id="B0TEF3"/>
<dbReference type="MEROPS" id="A24.019"/>
<dbReference type="GO" id="GO:0004190">
    <property type="term" value="F:aspartic-type endopeptidase activity"/>
    <property type="evidence" value="ECO:0007669"/>
    <property type="project" value="InterPro"/>
</dbReference>
<dbReference type="eggNOG" id="COG1989">
    <property type="taxonomic scope" value="Bacteria"/>
</dbReference>
<dbReference type="InterPro" id="IPR000045">
    <property type="entry name" value="Prepilin_IV_endopep_pep"/>
</dbReference>
<keyword evidence="6 7" id="KW-0472">Membrane</keyword>
<dbReference type="InterPro" id="IPR010627">
    <property type="entry name" value="Prepilin_pept_A24_N"/>
</dbReference>
<feature type="domain" description="Prepilin type IV endopeptidase peptidase" evidence="8">
    <location>
        <begin position="101"/>
        <end position="211"/>
    </location>
</feature>
<reference evidence="10 11" key="1">
    <citation type="journal article" date="2008" name="J. Bacteriol.">
        <title>The genome of Heliobacterium modesticaldum, a phototrophic representative of the Firmicutes containing the simplest photosynthetic apparatus.</title>
        <authorList>
            <person name="Sattley W.M."/>
            <person name="Madigan M.T."/>
            <person name="Swingley W.D."/>
            <person name="Cheung P.C."/>
            <person name="Clocksin K.M."/>
            <person name="Conrad A.L."/>
            <person name="Dejesa L.C."/>
            <person name="Honchak B.M."/>
            <person name="Jung D.O."/>
            <person name="Karbach L.E."/>
            <person name="Kurdoglu A."/>
            <person name="Lahiri S."/>
            <person name="Mastrian S.D."/>
            <person name="Page L.E."/>
            <person name="Taylor H.L."/>
            <person name="Wang Z.T."/>
            <person name="Raymond J."/>
            <person name="Chen M."/>
            <person name="Blankenship R.E."/>
            <person name="Touchman J.W."/>
        </authorList>
    </citation>
    <scope>NUCLEOTIDE SEQUENCE [LARGE SCALE GENOMIC DNA]</scope>
    <source>
        <strain evidence="11">ATCC 51547 / Ice1</strain>
    </source>
</reference>
<dbReference type="RefSeq" id="WP_012281680.1">
    <property type="nucleotide sequence ID" value="NC_010337.2"/>
</dbReference>